<sequence>MTCTAPSNSPSLSVRRHIGAPMEMPNAVLLTVALTLGLPAVALAQSTSPAQGNAAAAISDAVQEGANPYRPPSASSVSPEEARRAKCEELKNQFAAGAHGPNSYTSPGMATQNAQGRAVPKIERDKSRDALEDTYRANCT</sequence>
<feature type="compositionally biased region" description="Polar residues" evidence="1">
    <location>
        <begin position="102"/>
        <end position="115"/>
    </location>
</feature>
<feature type="region of interest" description="Disordered" evidence="1">
    <location>
        <begin position="47"/>
        <end position="140"/>
    </location>
</feature>
<gene>
    <name evidence="2" type="ordered locus">Rmet_1714</name>
</gene>
<accession>Q1LMN1</accession>
<evidence type="ECO:0000313" key="3">
    <source>
        <dbReference type="Proteomes" id="UP000002429"/>
    </source>
</evidence>
<dbReference type="KEGG" id="rme:Rmet_1714"/>
<organism evidence="2 3">
    <name type="scientific">Cupriavidus metallidurans (strain ATCC 43123 / DSM 2839 / NBRC 102507 / CH34)</name>
    <name type="common">Ralstonia metallidurans</name>
    <dbReference type="NCBI Taxonomy" id="266264"/>
    <lineage>
        <taxon>Bacteria</taxon>
        <taxon>Pseudomonadati</taxon>
        <taxon>Pseudomonadota</taxon>
        <taxon>Betaproteobacteria</taxon>
        <taxon>Burkholderiales</taxon>
        <taxon>Burkholderiaceae</taxon>
        <taxon>Cupriavidus</taxon>
    </lineage>
</organism>
<protein>
    <submittedName>
        <fullName evidence="2">Uncharacterized protein</fullName>
    </submittedName>
</protein>
<dbReference type="STRING" id="266264.Rmet_1714"/>
<evidence type="ECO:0000313" key="2">
    <source>
        <dbReference type="EMBL" id="ABF08595.1"/>
    </source>
</evidence>
<dbReference type="HOGENOM" id="CLU_2092735_0_0_4"/>
<reference evidence="3" key="1">
    <citation type="journal article" date="2010" name="PLoS ONE">
        <title>The complete genome sequence of Cupriavidus metallidurans strain CH34, a master survivalist in harsh and anthropogenic environments.</title>
        <authorList>
            <person name="Janssen P.J."/>
            <person name="Van Houdt R."/>
            <person name="Moors H."/>
            <person name="Monsieurs P."/>
            <person name="Morin N."/>
            <person name="Michaux A."/>
            <person name="Benotmane M.A."/>
            <person name="Leys N."/>
            <person name="Vallaeys T."/>
            <person name="Lapidus A."/>
            <person name="Monchy S."/>
            <person name="Medigue C."/>
            <person name="Taghavi S."/>
            <person name="McCorkle S."/>
            <person name="Dunn J."/>
            <person name="van der Lelie D."/>
            <person name="Mergeay M."/>
        </authorList>
    </citation>
    <scope>NUCLEOTIDE SEQUENCE [LARGE SCALE GENOMIC DNA]</scope>
    <source>
        <strain evidence="3">ATCC 43123 / DSM 2839 / NBRC 102507 / CH34</strain>
    </source>
</reference>
<dbReference type="AlphaFoldDB" id="Q1LMN1"/>
<proteinExistence type="predicted"/>
<keyword evidence="3" id="KW-1185">Reference proteome</keyword>
<evidence type="ECO:0000256" key="1">
    <source>
        <dbReference type="SAM" id="MobiDB-lite"/>
    </source>
</evidence>
<dbReference type="Proteomes" id="UP000002429">
    <property type="component" value="Chromosome"/>
</dbReference>
<dbReference type="EMBL" id="CP000352">
    <property type="protein sequence ID" value="ABF08595.1"/>
    <property type="molecule type" value="Genomic_DNA"/>
</dbReference>
<feature type="compositionally biased region" description="Basic and acidic residues" evidence="1">
    <location>
        <begin position="80"/>
        <end position="91"/>
    </location>
</feature>
<name>Q1LMN1_CUPMC</name>
<feature type="compositionally biased region" description="Basic and acidic residues" evidence="1">
    <location>
        <begin position="120"/>
        <end position="140"/>
    </location>
</feature>